<reference evidence="2" key="1">
    <citation type="submission" date="2022-08" db="EMBL/GenBank/DDBJ databases">
        <title>Draft genome sequencing of Roseisolibacter agri AW1220.</title>
        <authorList>
            <person name="Tobiishi Y."/>
            <person name="Tonouchi A."/>
        </authorList>
    </citation>
    <scope>NUCLEOTIDE SEQUENCE</scope>
    <source>
        <strain evidence="2">AW1220</strain>
    </source>
</reference>
<dbReference type="EMBL" id="BRXS01000006">
    <property type="protein sequence ID" value="GLC27463.1"/>
    <property type="molecule type" value="Genomic_DNA"/>
</dbReference>
<evidence type="ECO:0000313" key="2">
    <source>
        <dbReference type="EMBL" id="GLC27463.1"/>
    </source>
</evidence>
<sequence length="322" mass="34007">MSEATASDAVACLVCGARAWGARLEARERQFGLPGSFTYATCTACGSLQLLDPPADLAPYYPSGYYSFDGGDDGGLVARIKAAASRYGVTGHGIVGRAAAMVAPPPTAGMHAWLARAGATATARILDVGSGGGALLRALDAAGYAHLTGVDPFLGGDARVGRVSLRRSTVEQLAREAHGAFDLVMIHHALEHVPAPRETLAAMRALLAPGGHCLVRVPLAPSWALERYADRWVQLDAPRHLVIPSERGLVALAAEVGLALDASRHDSEAIQVWGSELYRRDVTLSAGAREVGWLAKQRGRRFARRANAARRGDQGAFLFRAV</sequence>
<dbReference type="Gene3D" id="3.40.50.150">
    <property type="entry name" value="Vaccinia Virus protein VP39"/>
    <property type="match status" value="1"/>
</dbReference>
<keyword evidence="1" id="KW-0808">Transferase</keyword>
<name>A0AA37VCA2_9BACT</name>
<protein>
    <submittedName>
        <fullName evidence="2">Methyltransferase</fullName>
    </submittedName>
</protein>
<dbReference type="InterPro" id="IPR029063">
    <property type="entry name" value="SAM-dependent_MTases_sf"/>
</dbReference>
<accession>A0AA37VCA2</accession>
<evidence type="ECO:0000256" key="1">
    <source>
        <dbReference type="ARBA" id="ARBA00022679"/>
    </source>
</evidence>
<comment type="caution">
    <text evidence="2">The sequence shown here is derived from an EMBL/GenBank/DDBJ whole genome shotgun (WGS) entry which is preliminary data.</text>
</comment>
<dbReference type="GO" id="GO:0032259">
    <property type="term" value="P:methylation"/>
    <property type="evidence" value="ECO:0007669"/>
    <property type="project" value="UniProtKB-KW"/>
</dbReference>
<proteinExistence type="predicted"/>
<dbReference type="SUPFAM" id="SSF53335">
    <property type="entry name" value="S-adenosyl-L-methionine-dependent methyltransferases"/>
    <property type="match status" value="1"/>
</dbReference>
<keyword evidence="2" id="KW-0489">Methyltransferase</keyword>
<evidence type="ECO:0000313" key="3">
    <source>
        <dbReference type="Proteomes" id="UP001161325"/>
    </source>
</evidence>
<keyword evidence="3" id="KW-1185">Reference proteome</keyword>
<dbReference type="PANTHER" id="PTHR43861:SF3">
    <property type="entry name" value="PUTATIVE (AFU_ORTHOLOGUE AFUA_2G14390)-RELATED"/>
    <property type="match status" value="1"/>
</dbReference>
<dbReference type="AlphaFoldDB" id="A0AA37VCA2"/>
<organism evidence="2 3">
    <name type="scientific">Roseisolibacter agri</name>
    <dbReference type="NCBI Taxonomy" id="2014610"/>
    <lineage>
        <taxon>Bacteria</taxon>
        <taxon>Pseudomonadati</taxon>
        <taxon>Gemmatimonadota</taxon>
        <taxon>Gemmatimonadia</taxon>
        <taxon>Gemmatimonadales</taxon>
        <taxon>Gemmatimonadaceae</taxon>
        <taxon>Roseisolibacter</taxon>
    </lineage>
</organism>
<dbReference type="Proteomes" id="UP001161325">
    <property type="component" value="Unassembled WGS sequence"/>
</dbReference>
<dbReference type="CDD" id="cd02440">
    <property type="entry name" value="AdoMet_MTases"/>
    <property type="match status" value="1"/>
</dbReference>
<dbReference type="GO" id="GO:0008168">
    <property type="term" value="F:methyltransferase activity"/>
    <property type="evidence" value="ECO:0007669"/>
    <property type="project" value="UniProtKB-KW"/>
</dbReference>
<dbReference type="RefSeq" id="WP_284351902.1">
    <property type="nucleotide sequence ID" value="NZ_BRXS01000006.1"/>
</dbReference>
<dbReference type="PANTHER" id="PTHR43861">
    <property type="entry name" value="TRANS-ACONITATE 2-METHYLTRANSFERASE-RELATED"/>
    <property type="match status" value="1"/>
</dbReference>
<gene>
    <name evidence="2" type="ORF">rosag_39760</name>
</gene>
<dbReference type="Pfam" id="PF13489">
    <property type="entry name" value="Methyltransf_23"/>
    <property type="match status" value="1"/>
</dbReference>